<dbReference type="PANTHER" id="PTHR43433">
    <property type="entry name" value="HYDROLASE, ALPHA/BETA FOLD FAMILY PROTEIN"/>
    <property type="match status" value="1"/>
</dbReference>
<dbReference type="InterPro" id="IPR029058">
    <property type="entry name" value="AB_hydrolase_fold"/>
</dbReference>
<dbReference type="SUPFAM" id="SSF53474">
    <property type="entry name" value="alpha/beta-Hydrolases"/>
    <property type="match status" value="1"/>
</dbReference>
<dbReference type="RefSeq" id="WP_056903655.1">
    <property type="nucleotide sequence ID" value="NZ_JBEGDP010000044.1"/>
</dbReference>
<dbReference type="Proteomes" id="UP001482520">
    <property type="component" value="Unassembled WGS sequence"/>
</dbReference>
<feature type="domain" description="AB hydrolase-1" evidence="1">
    <location>
        <begin position="88"/>
        <end position="340"/>
    </location>
</feature>
<accession>A0ABV1P438</accession>
<gene>
    <name evidence="2" type="ORF">V6R90_19780</name>
</gene>
<dbReference type="PANTHER" id="PTHR43433:SF5">
    <property type="entry name" value="AB HYDROLASE-1 DOMAIN-CONTAINING PROTEIN"/>
    <property type="match status" value="1"/>
</dbReference>
<keyword evidence="3" id="KW-1185">Reference proteome</keyword>
<dbReference type="GO" id="GO:0016787">
    <property type="term" value="F:hydrolase activity"/>
    <property type="evidence" value="ECO:0007669"/>
    <property type="project" value="UniProtKB-KW"/>
</dbReference>
<dbReference type="InterPro" id="IPR050471">
    <property type="entry name" value="AB_hydrolase"/>
</dbReference>
<protein>
    <submittedName>
        <fullName evidence="2">Alpha/beta hydrolase</fullName>
    </submittedName>
</protein>
<proteinExistence type="predicted"/>
<dbReference type="EMBL" id="JBEGDP010000044">
    <property type="protein sequence ID" value="MEQ7849523.1"/>
    <property type="molecule type" value="Genomic_DNA"/>
</dbReference>
<sequence length="360" mass="38505">MSARSRIWQLAAGAAGAAAAGTAAVSVARYRRVMARHGAGDTVRFGSLRSPARTVVADDGVPLHVEVDEYAAPRGQLGRGPGEPPLTVVFCHGYALNLDCWHFQRAGYRGLVRSVYYDQRSHGRSGRSPRGNATIDQLGRDLRQVLDEVVPEGPVVLVGHSMGGMSIIALVEQFPELVGDRVVGVGLIATTAGGLDPSRLLLPLVPTPLGSRVTGSAVKTLARGHHLVDLARRLGRSFATVATDVFAFGDDVPASYISFVDDMLSATPFAVVAEFFPSFKGLDKFDSVEVLEQVPVSIVCGTADKLTSVGHSRKLHERIEGSRLLECEGAGHMVMMERHDHVNAEIDQLVAAATEQVSRR</sequence>
<dbReference type="Pfam" id="PF12697">
    <property type="entry name" value="Abhydrolase_6"/>
    <property type="match status" value="1"/>
</dbReference>
<dbReference type="InterPro" id="IPR000073">
    <property type="entry name" value="AB_hydrolase_1"/>
</dbReference>
<comment type="caution">
    <text evidence="2">The sequence shown here is derived from an EMBL/GenBank/DDBJ whole genome shotgun (WGS) entry which is preliminary data.</text>
</comment>
<reference evidence="2 3" key="1">
    <citation type="submission" date="2024-02" db="EMBL/GenBank/DDBJ databases">
        <title>Full genome sequence of Nocardioides kribbensis.</title>
        <authorList>
            <person name="Poletto B.L."/>
            <person name="Silva G."/>
            <person name="Galante D."/>
            <person name="Campos K.R."/>
            <person name="Santos M.B.N."/>
            <person name="Sacchi C.T."/>
        </authorList>
    </citation>
    <scope>NUCLEOTIDE SEQUENCE [LARGE SCALE GENOMIC DNA]</scope>
    <source>
        <strain evidence="2 3">O4R</strain>
    </source>
</reference>
<evidence type="ECO:0000313" key="3">
    <source>
        <dbReference type="Proteomes" id="UP001482520"/>
    </source>
</evidence>
<name>A0ABV1P438_9ACTN</name>
<organism evidence="2 3">
    <name type="scientific">Nocardioides kribbensis</name>
    <dbReference type="NCBI Taxonomy" id="305517"/>
    <lineage>
        <taxon>Bacteria</taxon>
        <taxon>Bacillati</taxon>
        <taxon>Actinomycetota</taxon>
        <taxon>Actinomycetes</taxon>
        <taxon>Propionibacteriales</taxon>
        <taxon>Nocardioidaceae</taxon>
        <taxon>Nocardioides</taxon>
    </lineage>
</organism>
<evidence type="ECO:0000313" key="2">
    <source>
        <dbReference type="EMBL" id="MEQ7849523.1"/>
    </source>
</evidence>
<keyword evidence="2" id="KW-0378">Hydrolase</keyword>
<dbReference type="Gene3D" id="3.40.50.1820">
    <property type="entry name" value="alpha/beta hydrolase"/>
    <property type="match status" value="1"/>
</dbReference>
<evidence type="ECO:0000259" key="1">
    <source>
        <dbReference type="Pfam" id="PF12697"/>
    </source>
</evidence>